<evidence type="ECO:0000256" key="3">
    <source>
        <dbReference type="ARBA" id="ARBA00022900"/>
    </source>
</evidence>
<dbReference type="SUPFAM" id="SSF54654">
    <property type="entry name" value="CI-2 family of serine protease inhibitors"/>
    <property type="match status" value="1"/>
</dbReference>
<dbReference type="EMBL" id="CAJOBQ010002216">
    <property type="protein sequence ID" value="CAF4546459.1"/>
    <property type="molecule type" value="Genomic_DNA"/>
</dbReference>
<evidence type="ECO:0000313" key="6">
    <source>
        <dbReference type="Proteomes" id="UP000663869"/>
    </source>
</evidence>
<dbReference type="Pfam" id="PF00280">
    <property type="entry name" value="potato_inhibit"/>
    <property type="match status" value="1"/>
</dbReference>
<proteinExistence type="inferred from homology"/>
<evidence type="ECO:0000313" key="5">
    <source>
        <dbReference type="EMBL" id="CAF4546459.1"/>
    </source>
</evidence>
<name>A0A818LYV5_9BILA</name>
<comment type="similarity">
    <text evidence="1">Belongs to the protease inhibitor I13 (potato type I serine protease inhibitor) family.</text>
</comment>
<evidence type="ECO:0000313" key="4">
    <source>
        <dbReference type="EMBL" id="CAF3576670.1"/>
    </source>
</evidence>
<organism evidence="4 6">
    <name type="scientific">Rotaria socialis</name>
    <dbReference type="NCBI Taxonomy" id="392032"/>
    <lineage>
        <taxon>Eukaryota</taxon>
        <taxon>Metazoa</taxon>
        <taxon>Spiralia</taxon>
        <taxon>Gnathifera</taxon>
        <taxon>Rotifera</taxon>
        <taxon>Eurotatoria</taxon>
        <taxon>Bdelloidea</taxon>
        <taxon>Philodinida</taxon>
        <taxon>Philodinidae</taxon>
        <taxon>Rotaria</taxon>
    </lineage>
</organism>
<dbReference type="PROSITE" id="PS00285">
    <property type="entry name" value="POTATO_INHIBITOR"/>
    <property type="match status" value="1"/>
</dbReference>
<gene>
    <name evidence="4" type="ORF">FME351_LOCUS20733</name>
    <name evidence="5" type="ORF">TSG867_LOCUS24347</name>
</gene>
<accession>A0A818LYV5</accession>
<dbReference type="Gene3D" id="3.30.10.10">
    <property type="entry name" value="Trypsin Inhibitor V, subunit A"/>
    <property type="match status" value="1"/>
</dbReference>
<reference evidence="4" key="1">
    <citation type="submission" date="2021-02" db="EMBL/GenBank/DDBJ databases">
        <authorList>
            <person name="Nowell W R."/>
        </authorList>
    </citation>
    <scope>NUCLEOTIDE SEQUENCE</scope>
</reference>
<dbReference type="AlphaFoldDB" id="A0A818LYV5"/>
<dbReference type="GO" id="GO:0004867">
    <property type="term" value="F:serine-type endopeptidase inhibitor activity"/>
    <property type="evidence" value="ECO:0007669"/>
    <property type="project" value="UniProtKB-KW"/>
</dbReference>
<evidence type="ECO:0000256" key="1">
    <source>
        <dbReference type="ARBA" id="ARBA00008210"/>
    </source>
</evidence>
<keyword evidence="3" id="KW-0722">Serine protease inhibitor</keyword>
<dbReference type="Pfam" id="PF09619">
    <property type="entry name" value="YscW"/>
    <property type="match status" value="1"/>
</dbReference>
<evidence type="ECO:0000256" key="2">
    <source>
        <dbReference type="ARBA" id="ARBA00022690"/>
    </source>
</evidence>
<protein>
    <submittedName>
        <fullName evidence="4">Uncharacterized protein</fullName>
    </submittedName>
</protein>
<dbReference type="InterPro" id="IPR000864">
    <property type="entry name" value="Prot_inh_pot1"/>
</dbReference>
<dbReference type="EMBL" id="CAJNYU010002676">
    <property type="protein sequence ID" value="CAF3576670.1"/>
    <property type="molecule type" value="Genomic_DNA"/>
</dbReference>
<dbReference type="GO" id="GO:0009611">
    <property type="term" value="P:response to wounding"/>
    <property type="evidence" value="ECO:0007669"/>
    <property type="project" value="InterPro"/>
</dbReference>
<comment type="caution">
    <text evidence="4">The sequence shown here is derived from an EMBL/GenBank/DDBJ whole genome shotgun (WGS) entry which is preliminary data.</text>
</comment>
<dbReference type="Proteomes" id="UP000663869">
    <property type="component" value="Unassembled WGS sequence"/>
</dbReference>
<dbReference type="InterPro" id="IPR039366">
    <property type="entry name" value="Pilotin"/>
</dbReference>
<sequence>MGGEATVPIHTYMALPHSMELWARIEGNATLTVELEETSRADAPATAITHKTKKANMIPIFFVLRHSIYRSVEGHTYSLSASIKNEKHELLYATQTRVILKPEIFDEKNNRIVIVVLIKKTTPASGKREWPELLGRKGEEAVEIIKKESDSRSLVVSVANFFFDSK</sequence>
<dbReference type="InterPro" id="IPR036354">
    <property type="entry name" value="Prot_inh_pot1_sf"/>
</dbReference>
<keyword evidence="2" id="KW-0646">Protease inhibitor</keyword>
<dbReference type="Proteomes" id="UP000663862">
    <property type="component" value="Unassembled WGS sequence"/>
</dbReference>